<evidence type="ECO:0000313" key="4">
    <source>
        <dbReference type="Proteomes" id="UP000034982"/>
    </source>
</evidence>
<evidence type="ECO:0000313" key="3">
    <source>
        <dbReference type="EMBL" id="ETK06212.1"/>
    </source>
</evidence>
<dbReference type="Proteomes" id="UP000034982">
    <property type="component" value="Unassembled WGS sequence"/>
</dbReference>
<evidence type="ECO:0000256" key="1">
    <source>
        <dbReference type="SAM" id="MobiDB-lite"/>
    </source>
</evidence>
<organism evidence="2 4">
    <name type="scientific">Tannerella sp. oral taxon BU063 isolate Cell 1/3</name>
    <dbReference type="NCBI Taxonomy" id="1411022"/>
    <lineage>
        <taxon>Bacteria</taxon>
        <taxon>Pseudomonadati</taxon>
        <taxon>Bacteroidota</taxon>
        <taxon>Bacteroidia</taxon>
        <taxon>Bacteroidales</taxon>
        <taxon>Tannerellaceae</taxon>
        <taxon>Tannerella</taxon>
    </lineage>
</organism>
<feature type="compositionally biased region" description="Basic and acidic residues" evidence="1">
    <location>
        <begin position="27"/>
        <end position="40"/>
    </location>
</feature>
<proteinExistence type="predicted"/>
<feature type="region of interest" description="Disordered" evidence="1">
    <location>
        <begin position="1"/>
        <end position="40"/>
    </location>
</feature>
<sequence length="148" mass="17010">MSPFLSSRKEKEKEELSFLTSRKEKKKEKPPFCASRKEKEKEVLSFCASRKEKEKEALSSLASRKSPQSRAEQFAGYFFRVHDCLLQLDRGLFFLAKKVPSFLLLIEEKKAKEDQGGFGRRRSLAGYMQLGTSLFVAFEIPGQLGRHP</sequence>
<evidence type="ECO:0000313" key="2">
    <source>
        <dbReference type="EMBL" id="ETK06209.1"/>
    </source>
</evidence>
<gene>
    <name evidence="3" type="ORF">T230_13700</name>
    <name evidence="2" type="ORF">T230_13710</name>
</gene>
<reference evidence="2 4" key="1">
    <citation type="submission" date="2013-11" db="EMBL/GenBank/DDBJ databases">
        <title>Single cell genomics of uncultured Tannerella BU063 (oral taxon 286).</title>
        <authorList>
            <person name="Beall C.J."/>
            <person name="Campbell A.G."/>
            <person name="Griffen A.L."/>
            <person name="Podar M."/>
            <person name="Leys E.J."/>
        </authorList>
    </citation>
    <scope>NUCLEOTIDE SEQUENCE [LARGE SCALE GENOMIC DNA]</scope>
    <source>
        <strain evidence="2">Cell 1/3</strain>
    </source>
</reference>
<dbReference type="EMBL" id="AYYE01001210">
    <property type="protein sequence ID" value="ETK06209.1"/>
    <property type="molecule type" value="Genomic_DNA"/>
</dbReference>
<dbReference type="AlphaFoldDB" id="W2CG56"/>
<feature type="compositionally biased region" description="Basic and acidic residues" evidence="1">
    <location>
        <begin position="7"/>
        <end position="16"/>
    </location>
</feature>
<dbReference type="EMBL" id="AYYE01001209">
    <property type="protein sequence ID" value="ETK06212.1"/>
    <property type="molecule type" value="Genomic_DNA"/>
</dbReference>
<name>W2CG56_9BACT</name>
<protein>
    <submittedName>
        <fullName evidence="2">Uncharacterized protein</fullName>
    </submittedName>
</protein>
<comment type="caution">
    <text evidence="2">The sequence shown here is derived from an EMBL/GenBank/DDBJ whole genome shotgun (WGS) entry which is preliminary data.</text>
</comment>
<accession>W2CG56</accession>